<dbReference type="Pfam" id="PF00032">
    <property type="entry name" value="Cytochrom_B_C"/>
    <property type="match status" value="1"/>
</dbReference>
<evidence type="ECO:0000313" key="22">
    <source>
        <dbReference type="EMBL" id="WYA84585.1"/>
    </source>
</evidence>
<feature type="transmembrane region" description="Helical" evidence="19">
    <location>
        <begin position="37"/>
        <end position="58"/>
    </location>
</feature>
<comment type="cofactor">
    <cofactor evidence="18">
        <name>heme</name>
        <dbReference type="ChEBI" id="CHEBI:30413"/>
    </cofactor>
    <text evidence="18">Binds 2 heme groups non-covalently.</text>
</comment>
<dbReference type="PIRSF" id="PIRSF038885">
    <property type="entry name" value="COB"/>
    <property type="match status" value="1"/>
</dbReference>
<dbReference type="GO" id="GO:0006122">
    <property type="term" value="P:mitochondrial electron transport, ubiquinol to cytochrome c"/>
    <property type="evidence" value="ECO:0007669"/>
    <property type="project" value="TreeGrafter"/>
</dbReference>
<evidence type="ECO:0000256" key="7">
    <source>
        <dbReference type="ARBA" id="ARBA00022692"/>
    </source>
</evidence>
<dbReference type="GO" id="GO:0046872">
    <property type="term" value="F:metal ion binding"/>
    <property type="evidence" value="ECO:0007669"/>
    <property type="project" value="UniProtKB-UniRule"/>
</dbReference>
<evidence type="ECO:0000256" key="5">
    <source>
        <dbReference type="ARBA" id="ARBA00022617"/>
    </source>
</evidence>
<dbReference type="CDD" id="cd00284">
    <property type="entry name" value="Cytochrome_b_N"/>
    <property type="match status" value="1"/>
</dbReference>
<dbReference type="SUPFAM" id="SSF81342">
    <property type="entry name" value="Transmembrane di-heme cytochromes"/>
    <property type="match status" value="1"/>
</dbReference>
<evidence type="ECO:0000256" key="8">
    <source>
        <dbReference type="ARBA" id="ARBA00022723"/>
    </source>
</evidence>
<evidence type="ECO:0000256" key="16">
    <source>
        <dbReference type="ARBA" id="ARBA00061233"/>
    </source>
</evidence>
<dbReference type="PROSITE" id="PS51002">
    <property type="entry name" value="CYTB_NTER"/>
    <property type="match status" value="1"/>
</dbReference>
<evidence type="ECO:0000256" key="12">
    <source>
        <dbReference type="ARBA" id="ARBA00023004"/>
    </source>
</evidence>
<dbReference type="CDD" id="cd00290">
    <property type="entry name" value="cytochrome_b_C"/>
    <property type="match status" value="1"/>
</dbReference>
<keyword evidence="6 19" id="KW-0679">Respiratory chain</keyword>
<evidence type="ECO:0000256" key="11">
    <source>
        <dbReference type="ARBA" id="ARBA00022989"/>
    </source>
</evidence>
<dbReference type="GO" id="GO:0005743">
    <property type="term" value="C:mitochondrial inner membrane"/>
    <property type="evidence" value="ECO:0007669"/>
    <property type="project" value="UniProtKB-SubCell"/>
</dbReference>
<reference evidence="22" key="1">
    <citation type="submission" date="2022-06" db="EMBL/GenBank/DDBJ databases">
        <title>Ophiomusa kimblae mitochondrion, complete genome.</title>
        <authorList>
            <person name="Li Y."/>
            <person name="Liao X."/>
        </authorList>
    </citation>
    <scope>NUCLEOTIDE SEQUENCE</scope>
</reference>
<comment type="subcellular location">
    <subcellularLocation>
        <location evidence="2">Mitochondrion inner membrane</location>
        <topology evidence="2">Multi-pass membrane protein</topology>
    </subcellularLocation>
</comment>
<dbReference type="InterPro" id="IPR005798">
    <property type="entry name" value="Cyt_b/b6_C"/>
</dbReference>
<dbReference type="PANTHER" id="PTHR19271:SF16">
    <property type="entry name" value="CYTOCHROME B"/>
    <property type="match status" value="1"/>
</dbReference>
<dbReference type="InterPro" id="IPR036150">
    <property type="entry name" value="Cyt_b/b6_C_sf"/>
</dbReference>
<evidence type="ECO:0000256" key="1">
    <source>
        <dbReference type="ARBA" id="ARBA00002566"/>
    </source>
</evidence>
<feature type="transmembrane region" description="Helical" evidence="19">
    <location>
        <begin position="140"/>
        <end position="167"/>
    </location>
</feature>
<keyword evidence="15 19" id="KW-0472">Membrane</keyword>
<keyword evidence="10 19" id="KW-0249">Electron transport</keyword>
<evidence type="ECO:0000256" key="2">
    <source>
        <dbReference type="ARBA" id="ARBA00004448"/>
    </source>
</evidence>
<sequence>MNTPLRKKHILIKLASGALWDLPTPSNLSAWWNFGSLLGLCLVLQIITGVFLAMHYTADVSSAFSSVSHICRDVNYGWLLRSTHANGASLFFVCLFVHMGRGIYFGSYVNSMTWNIGVILFLLSILTAFFGYVLPWGQMSFWAATVITNLVTAVPYVGTSVVQCIWGGFSVENPTLQRFFVFHFLFPFVLAFLSIVHLMFLHETGSNNPVGLNAGYDVTSFHTPFTSKDLVGFVWLFMALVILSLLYPSSLSDPENYIPANPLVTPPHIQPEWYFLFAYAILRSIPNKLGGVLALVASILVLFLVPVLHMSKQNSSCFGPLSQIVFWVLVSNFFILTWIGSQPVESPYIVIGQTASAAYFLLFVFIAPSIGALEQVLSE</sequence>
<dbReference type="Pfam" id="PF00033">
    <property type="entry name" value="Cytochrome_B"/>
    <property type="match status" value="1"/>
</dbReference>
<dbReference type="GO" id="GO:0008121">
    <property type="term" value="F:quinol-cytochrome-c reductase activity"/>
    <property type="evidence" value="ECO:0007669"/>
    <property type="project" value="InterPro"/>
</dbReference>
<keyword evidence="12 18" id="KW-0408">Iron</keyword>
<feature type="domain" description="Cytochrome b/b6 C-terminal region profile" evidence="21">
    <location>
        <begin position="211"/>
        <end position="379"/>
    </location>
</feature>
<dbReference type="FunFam" id="1.20.810.10:FF:000002">
    <property type="entry name" value="Cytochrome b"/>
    <property type="match status" value="1"/>
</dbReference>
<organism evidence="22">
    <name type="scientific">Ophiomusa kimblae</name>
    <dbReference type="NCBI Taxonomy" id="3135533"/>
    <lineage>
        <taxon>Eukaryota</taxon>
        <taxon>Metazoa</taxon>
        <taxon>Echinodermata</taxon>
        <taxon>Eleutherozoa</taxon>
        <taxon>Asterozoa</taxon>
        <taxon>Ophiuroidea</taxon>
        <taxon>Myophiuroidea</taxon>
        <taxon>Metophiurida</taxon>
        <taxon>Ophintegrida</taxon>
        <taxon>Amphilepidida</taxon>
        <taxon>Ophiurina</taxon>
        <taxon>Ophiolepidina</taxon>
        <taxon>Ophiolepididae</taxon>
        <taxon>Ophiomusa</taxon>
    </lineage>
</organism>
<proteinExistence type="inferred from homology"/>
<evidence type="ECO:0000256" key="9">
    <source>
        <dbReference type="ARBA" id="ARBA00022792"/>
    </source>
</evidence>
<keyword evidence="8 18" id="KW-0479">Metal-binding</keyword>
<keyword evidence="7 19" id="KW-0812">Transmembrane</keyword>
<feature type="transmembrane region" description="Helical" evidence="19">
    <location>
        <begin position="289"/>
        <end position="309"/>
    </location>
</feature>
<dbReference type="EMBL" id="ON720728">
    <property type="protein sequence ID" value="WYA84585.1"/>
    <property type="molecule type" value="Genomic_DNA"/>
</dbReference>
<keyword evidence="11 19" id="KW-1133">Transmembrane helix</keyword>
<keyword evidence="9" id="KW-0999">Mitochondrion inner membrane</keyword>
<comment type="similarity">
    <text evidence="16 19">Belongs to the cytochrome b family.</text>
</comment>
<evidence type="ECO:0000256" key="3">
    <source>
        <dbReference type="ARBA" id="ARBA00013531"/>
    </source>
</evidence>
<accession>A0AAU6PX33</accession>
<feature type="domain" description="Cytochrome b/b6 N-terminal region profile" evidence="20">
    <location>
        <begin position="2"/>
        <end position="210"/>
    </location>
</feature>
<feature type="transmembrane region" description="Helical" evidence="19">
    <location>
        <begin position="78"/>
        <end position="100"/>
    </location>
</feature>
<keyword evidence="4 19" id="KW-0813">Transport</keyword>
<feature type="transmembrane region" description="Helical" evidence="19">
    <location>
        <begin position="112"/>
        <end position="134"/>
    </location>
</feature>
<feature type="binding site" description="axial binding residue" evidence="18">
    <location>
        <position position="183"/>
    </location>
    <ligand>
        <name>heme b</name>
        <dbReference type="ChEBI" id="CHEBI:60344"/>
        <label>b562</label>
    </ligand>
    <ligandPart>
        <name>Fe</name>
        <dbReference type="ChEBI" id="CHEBI:18248"/>
    </ligandPart>
</feature>
<dbReference type="InterPro" id="IPR016174">
    <property type="entry name" value="Di-haem_cyt_TM"/>
</dbReference>
<dbReference type="InterPro" id="IPR030689">
    <property type="entry name" value="Cytochrome_b"/>
</dbReference>
<keyword evidence="13" id="KW-0830">Ubiquinone</keyword>
<evidence type="ECO:0000256" key="19">
    <source>
        <dbReference type="RuleBase" id="RU362117"/>
    </source>
</evidence>
<dbReference type="SUPFAM" id="SSF81648">
    <property type="entry name" value="a domain/subunit of cytochrome bc1 complex (Ubiquinol-cytochrome c reductase)"/>
    <property type="match status" value="1"/>
</dbReference>
<comment type="function">
    <text evidence="1 19">Component of the ubiquinol-cytochrome c reductase complex (complex III or cytochrome b-c1 complex) that is part of the mitochondrial respiratory chain. The b-c1 complex mediates electron transfer from ubiquinol to cytochrome c. Contributes to the generation of a proton gradient across the mitochondrial membrane that is then used for ATP synthesis.</text>
</comment>
<evidence type="ECO:0000256" key="10">
    <source>
        <dbReference type="ARBA" id="ARBA00022982"/>
    </source>
</evidence>
<protein>
    <recommendedName>
        <fullName evidence="3 19">Cytochrome b</fullName>
    </recommendedName>
</protein>
<evidence type="ECO:0000256" key="6">
    <source>
        <dbReference type="ARBA" id="ARBA00022660"/>
    </source>
</evidence>
<evidence type="ECO:0000256" key="18">
    <source>
        <dbReference type="PIRSR" id="PIRSR038885-2"/>
    </source>
</evidence>
<name>A0AAU6PX33_9ECHI</name>
<evidence type="ECO:0000256" key="4">
    <source>
        <dbReference type="ARBA" id="ARBA00022448"/>
    </source>
</evidence>
<evidence type="ECO:0000256" key="13">
    <source>
        <dbReference type="ARBA" id="ARBA00023075"/>
    </source>
</evidence>
<evidence type="ECO:0000259" key="21">
    <source>
        <dbReference type="PROSITE" id="PS51003"/>
    </source>
</evidence>
<feature type="transmembrane region" description="Helical" evidence="19">
    <location>
        <begin position="179"/>
        <end position="200"/>
    </location>
</feature>
<dbReference type="AlphaFoldDB" id="A0AAU6PX33"/>
<dbReference type="InterPro" id="IPR048260">
    <property type="entry name" value="Cytochrome_b_C_euk/bac"/>
</dbReference>
<dbReference type="PROSITE" id="PS51003">
    <property type="entry name" value="CYTB_CTER"/>
    <property type="match status" value="1"/>
</dbReference>
<dbReference type="InterPro" id="IPR005797">
    <property type="entry name" value="Cyt_b/b6_N"/>
</dbReference>
<dbReference type="InterPro" id="IPR027387">
    <property type="entry name" value="Cytb/b6-like_sf"/>
</dbReference>
<comment type="cofactor">
    <cofactor evidence="19">
        <name>heme b</name>
        <dbReference type="ChEBI" id="CHEBI:60344"/>
    </cofactor>
    <text evidence="19">Binds 2 heme groups non-covalently.</text>
</comment>
<gene>
    <name evidence="22" type="primary">cob</name>
</gene>
<feature type="binding site" description="axial binding residue" evidence="18">
    <location>
        <position position="197"/>
    </location>
    <ligand>
        <name>heme b</name>
        <dbReference type="ChEBI" id="CHEBI:60344"/>
        <label>b566</label>
    </ligand>
    <ligandPart>
        <name>Fe</name>
        <dbReference type="ChEBI" id="CHEBI:18248"/>
    </ligandPart>
</feature>
<keyword evidence="14 19" id="KW-0496">Mitochondrion</keyword>
<evidence type="ECO:0000256" key="14">
    <source>
        <dbReference type="ARBA" id="ARBA00023128"/>
    </source>
</evidence>
<feature type="transmembrane region" description="Helical" evidence="19">
    <location>
        <begin position="348"/>
        <end position="370"/>
    </location>
</feature>
<feature type="transmembrane region" description="Helical" evidence="19">
    <location>
        <begin position="321"/>
        <end position="341"/>
    </location>
</feature>
<dbReference type="InterPro" id="IPR048259">
    <property type="entry name" value="Cytochrome_b_N_euk/bac"/>
</dbReference>
<dbReference type="GO" id="GO:0045275">
    <property type="term" value="C:respiratory chain complex III"/>
    <property type="evidence" value="ECO:0007669"/>
    <property type="project" value="InterPro"/>
</dbReference>
<geneLocation type="mitochondrion" evidence="22"/>
<dbReference type="PANTHER" id="PTHR19271">
    <property type="entry name" value="CYTOCHROME B"/>
    <property type="match status" value="1"/>
</dbReference>
<dbReference type="GO" id="GO:0016491">
    <property type="term" value="F:oxidoreductase activity"/>
    <property type="evidence" value="ECO:0007669"/>
    <property type="project" value="UniProtKB-UniRule"/>
</dbReference>
<evidence type="ECO:0000256" key="17">
    <source>
        <dbReference type="PIRSR" id="PIRSR038885-1"/>
    </source>
</evidence>
<keyword evidence="5 18" id="KW-0349">Heme</keyword>
<feature type="binding site" description="axial binding residue" evidence="18">
    <location>
        <position position="98"/>
    </location>
    <ligand>
        <name>heme b</name>
        <dbReference type="ChEBI" id="CHEBI:60344"/>
        <label>b566</label>
    </ligand>
    <ligandPart>
        <name>Fe</name>
        <dbReference type="ChEBI" id="CHEBI:18248"/>
    </ligandPart>
</feature>
<feature type="binding site" evidence="17">
    <location>
        <position position="202"/>
    </location>
    <ligand>
        <name>a ubiquinone</name>
        <dbReference type="ChEBI" id="CHEBI:16389"/>
    </ligand>
</feature>
<dbReference type="Gene3D" id="1.20.810.10">
    <property type="entry name" value="Cytochrome Bc1 Complex, Chain C"/>
    <property type="match status" value="1"/>
</dbReference>
<evidence type="ECO:0000256" key="15">
    <source>
        <dbReference type="ARBA" id="ARBA00023136"/>
    </source>
</evidence>
<feature type="transmembrane region" description="Helical" evidence="19">
    <location>
        <begin position="230"/>
        <end position="247"/>
    </location>
</feature>
<evidence type="ECO:0000259" key="20">
    <source>
        <dbReference type="PROSITE" id="PS51002"/>
    </source>
</evidence>
<feature type="binding site" description="axial binding residue" evidence="18">
    <location>
        <position position="84"/>
    </location>
    <ligand>
        <name>heme b</name>
        <dbReference type="ChEBI" id="CHEBI:60344"/>
        <label>b562</label>
    </ligand>
    <ligandPart>
        <name>Fe</name>
        <dbReference type="ChEBI" id="CHEBI:18248"/>
    </ligandPart>
</feature>